<dbReference type="FunFam" id="3.40.190.10:FF:000035">
    <property type="entry name" value="Molybdate ABC transporter substrate-binding protein"/>
    <property type="match status" value="1"/>
</dbReference>
<keyword evidence="4" id="KW-0732">Signal</keyword>
<dbReference type="GO" id="GO:0046872">
    <property type="term" value="F:metal ion binding"/>
    <property type="evidence" value="ECO:0007669"/>
    <property type="project" value="UniProtKB-KW"/>
</dbReference>
<dbReference type="RefSeq" id="WP_134440136.1">
    <property type="nucleotide sequence ID" value="NZ_CP065957.1"/>
</dbReference>
<evidence type="ECO:0000256" key="4">
    <source>
        <dbReference type="ARBA" id="ARBA00022729"/>
    </source>
</evidence>
<dbReference type="PIRSF" id="PIRSF004846">
    <property type="entry name" value="ModA"/>
    <property type="match status" value="1"/>
</dbReference>
<protein>
    <submittedName>
        <fullName evidence="7">Molybdate ABC transporter substrate-binding protein</fullName>
    </submittedName>
</protein>
<dbReference type="AlphaFoldDB" id="A0A4Y8PBV2"/>
<dbReference type="GO" id="GO:0015689">
    <property type="term" value="P:molybdate ion transport"/>
    <property type="evidence" value="ECO:0007669"/>
    <property type="project" value="InterPro"/>
</dbReference>
<dbReference type="InterPro" id="IPR050682">
    <property type="entry name" value="ModA/WtpA"/>
</dbReference>
<keyword evidence="8" id="KW-1185">Reference proteome</keyword>
<dbReference type="InterPro" id="IPR005950">
    <property type="entry name" value="ModA"/>
</dbReference>
<organism evidence="7 8">
    <name type="scientific">Methylacidiphilum caldifontis</name>
    <dbReference type="NCBI Taxonomy" id="2795386"/>
    <lineage>
        <taxon>Bacteria</taxon>
        <taxon>Pseudomonadati</taxon>
        <taxon>Verrucomicrobiota</taxon>
        <taxon>Methylacidiphilae</taxon>
        <taxon>Methylacidiphilales</taxon>
        <taxon>Methylacidiphilaceae</taxon>
        <taxon>Methylacidiphilum (ex Ratnadevi et al. 2023)</taxon>
    </lineage>
</organism>
<dbReference type="Pfam" id="PF13531">
    <property type="entry name" value="SBP_bac_11"/>
    <property type="match status" value="1"/>
</dbReference>
<feature type="binding site" evidence="6">
    <location>
        <position position="77"/>
    </location>
    <ligand>
        <name>molybdate</name>
        <dbReference type="ChEBI" id="CHEBI:36264"/>
    </ligand>
</feature>
<dbReference type="Proteomes" id="UP000297713">
    <property type="component" value="Unassembled WGS sequence"/>
</dbReference>
<dbReference type="OrthoDB" id="9785015at2"/>
<dbReference type="GO" id="GO:0030973">
    <property type="term" value="F:molybdate ion binding"/>
    <property type="evidence" value="ECO:0007669"/>
    <property type="project" value="InterPro"/>
</dbReference>
<dbReference type="SUPFAM" id="SSF53850">
    <property type="entry name" value="Periplasmic binding protein-like II"/>
    <property type="match status" value="1"/>
</dbReference>
<comment type="similarity">
    <text evidence="1">Belongs to the bacterial solute-binding protein ModA family.</text>
</comment>
<evidence type="ECO:0000256" key="3">
    <source>
        <dbReference type="ARBA" id="ARBA00022723"/>
    </source>
</evidence>
<dbReference type="PANTHER" id="PTHR30632">
    <property type="entry name" value="MOLYBDATE-BINDING PERIPLASMIC PROTEIN"/>
    <property type="match status" value="1"/>
</dbReference>
<keyword evidence="3 6" id="KW-0479">Metal-binding</keyword>
<feature type="binding site" evidence="6">
    <location>
        <position position="188"/>
    </location>
    <ligand>
        <name>molybdate</name>
        <dbReference type="ChEBI" id="CHEBI:36264"/>
    </ligand>
</feature>
<evidence type="ECO:0000256" key="6">
    <source>
        <dbReference type="PIRSR" id="PIRSR004846-1"/>
    </source>
</evidence>
<reference evidence="7 8" key="1">
    <citation type="submission" date="2016-05" db="EMBL/GenBank/DDBJ databases">
        <title>Diversity and Homogeneity among Thermoacidophilic Verrucomicrobia Methanotrophs Linked with Geographical Origin.</title>
        <authorList>
            <person name="Erikstad H.-A."/>
            <person name="Smestad N.B."/>
            <person name="Ceballos R.M."/>
            <person name="Birkeland N.-K."/>
        </authorList>
    </citation>
    <scope>NUCLEOTIDE SEQUENCE [LARGE SCALE GENOMIC DNA]</scope>
    <source>
        <strain evidence="7 8">Phi</strain>
    </source>
</reference>
<evidence type="ECO:0000256" key="1">
    <source>
        <dbReference type="ARBA" id="ARBA00009175"/>
    </source>
</evidence>
<name>A0A4Y8PBV2_9BACT</name>
<comment type="subunit">
    <text evidence="5">The complex is composed of two ATP-binding proteins (ModC), two transmembrane proteins (ModB) and a solute-binding protein (ModA).</text>
</comment>
<accession>A0A4Y8PBV2</accession>
<dbReference type="PANTHER" id="PTHR30632:SF14">
    <property type="entry name" value="TUNGSTATE_MOLYBDATE_CHROMATE-BINDING PROTEIN MODA"/>
    <property type="match status" value="1"/>
</dbReference>
<comment type="caution">
    <text evidence="7">The sequence shown here is derived from an EMBL/GenBank/DDBJ whole genome shotgun (WGS) entry which is preliminary data.</text>
</comment>
<dbReference type="InterPro" id="IPR044084">
    <property type="entry name" value="AvModA-like_subst-bd"/>
</dbReference>
<evidence type="ECO:0000313" key="8">
    <source>
        <dbReference type="Proteomes" id="UP000297713"/>
    </source>
</evidence>
<dbReference type="CDD" id="cd13539">
    <property type="entry name" value="PBP2_AvModA"/>
    <property type="match status" value="1"/>
</dbReference>
<dbReference type="GO" id="GO:1901359">
    <property type="term" value="F:tungstate binding"/>
    <property type="evidence" value="ECO:0007669"/>
    <property type="project" value="UniProtKB-ARBA"/>
</dbReference>
<keyword evidence="2 6" id="KW-0500">Molybdenum</keyword>
<evidence type="ECO:0000256" key="2">
    <source>
        <dbReference type="ARBA" id="ARBA00022505"/>
    </source>
</evidence>
<gene>
    <name evidence="7" type="ORF">A7Q10_08305</name>
</gene>
<sequence>MSYLKVTMRLIYFTVLSFLGLFLVSPLRSEEGVKPANRSAVITVAAAADLRFVLPKIVEIFQQKNPDIRVEIIYGASGKFYEQVIRGAPFDLFFSADREYPSLLASKGYSVGEPFEYAEGKLVVWMHKDQFKKEEQANWKDLLLNRKVLKIAIANPERAPYGKAAKAALIKAGLWDRLKEKMVMGENVIQAFQFAEAKNAQIAFVPLSLALSPKAKTEGVFVEVPHQFYPRILQYGLIIKRTADFSIAERFKDFLFAENSRRILKEYGLLP</sequence>
<proteinExistence type="inferred from homology"/>
<dbReference type="EMBL" id="LXQC01000139">
    <property type="protein sequence ID" value="TFE68633.1"/>
    <property type="molecule type" value="Genomic_DNA"/>
</dbReference>
<evidence type="ECO:0000256" key="5">
    <source>
        <dbReference type="ARBA" id="ARBA00062515"/>
    </source>
</evidence>
<dbReference type="Gene3D" id="3.40.190.10">
    <property type="entry name" value="Periplasmic binding protein-like II"/>
    <property type="match status" value="2"/>
</dbReference>
<evidence type="ECO:0000313" key="7">
    <source>
        <dbReference type="EMBL" id="TFE68633.1"/>
    </source>
</evidence>
<dbReference type="NCBIfam" id="TIGR01256">
    <property type="entry name" value="modA"/>
    <property type="match status" value="1"/>
</dbReference>